<keyword evidence="2" id="KW-1185">Reference proteome</keyword>
<sequence>TKLVTKTLAPKPLSSESLVPETFSLAIRPLTNETLFPVICPLTNETLSPAIRPHTDSTITYYRSNSHILLHSQQPYSATQCYMNSYKI</sequence>
<dbReference type="EMBL" id="CAJVQB010098119">
    <property type="protein sequence ID" value="CAG8849827.1"/>
    <property type="molecule type" value="Genomic_DNA"/>
</dbReference>
<protein>
    <submittedName>
        <fullName evidence="1">4851_t:CDS:1</fullName>
    </submittedName>
</protein>
<organism evidence="1 2">
    <name type="scientific">Gigaspora margarita</name>
    <dbReference type="NCBI Taxonomy" id="4874"/>
    <lineage>
        <taxon>Eukaryota</taxon>
        <taxon>Fungi</taxon>
        <taxon>Fungi incertae sedis</taxon>
        <taxon>Mucoromycota</taxon>
        <taxon>Glomeromycotina</taxon>
        <taxon>Glomeromycetes</taxon>
        <taxon>Diversisporales</taxon>
        <taxon>Gigasporaceae</taxon>
        <taxon>Gigaspora</taxon>
    </lineage>
</organism>
<name>A0ABN7X9L6_GIGMA</name>
<dbReference type="Proteomes" id="UP000789901">
    <property type="component" value="Unassembled WGS sequence"/>
</dbReference>
<feature type="non-terminal residue" evidence="1">
    <location>
        <position position="88"/>
    </location>
</feature>
<proteinExistence type="predicted"/>
<evidence type="ECO:0000313" key="1">
    <source>
        <dbReference type="EMBL" id="CAG8849827.1"/>
    </source>
</evidence>
<reference evidence="1 2" key="1">
    <citation type="submission" date="2021-06" db="EMBL/GenBank/DDBJ databases">
        <authorList>
            <person name="Kallberg Y."/>
            <person name="Tangrot J."/>
            <person name="Rosling A."/>
        </authorList>
    </citation>
    <scope>NUCLEOTIDE SEQUENCE [LARGE SCALE GENOMIC DNA]</scope>
    <source>
        <strain evidence="1 2">120-4 pot B 10/14</strain>
    </source>
</reference>
<gene>
    <name evidence="1" type="ORF">GMARGA_LOCUS39904</name>
</gene>
<accession>A0ABN7X9L6</accession>
<comment type="caution">
    <text evidence="1">The sequence shown here is derived from an EMBL/GenBank/DDBJ whole genome shotgun (WGS) entry which is preliminary data.</text>
</comment>
<evidence type="ECO:0000313" key="2">
    <source>
        <dbReference type="Proteomes" id="UP000789901"/>
    </source>
</evidence>
<feature type="non-terminal residue" evidence="1">
    <location>
        <position position="1"/>
    </location>
</feature>